<organism evidence="2 3">
    <name type="scientific">Phytohabitans kaempferiae</name>
    <dbReference type="NCBI Taxonomy" id="1620943"/>
    <lineage>
        <taxon>Bacteria</taxon>
        <taxon>Bacillati</taxon>
        <taxon>Actinomycetota</taxon>
        <taxon>Actinomycetes</taxon>
        <taxon>Micromonosporales</taxon>
        <taxon>Micromonosporaceae</taxon>
    </lineage>
</organism>
<proteinExistence type="predicted"/>
<keyword evidence="1" id="KW-0472">Membrane</keyword>
<dbReference type="Proteomes" id="UP001589867">
    <property type="component" value="Unassembled WGS sequence"/>
</dbReference>
<protein>
    <submittedName>
        <fullName evidence="2">Uncharacterized protein</fullName>
    </submittedName>
</protein>
<evidence type="ECO:0000313" key="2">
    <source>
        <dbReference type="EMBL" id="MFC0531088.1"/>
    </source>
</evidence>
<evidence type="ECO:0000256" key="1">
    <source>
        <dbReference type="SAM" id="Phobius"/>
    </source>
</evidence>
<feature type="transmembrane region" description="Helical" evidence="1">
    <location>
        <begin position="6"/>
        <end position="24"/>
    </location>
</feature>
<dbReference type="RefSeq" id="WP_377254898.1">
    <property type="nucleotide sequence ID" value="NZ_JBHLUH010000056.1"/>
</dbReference>
<dbReference type="EMBL" id="JBHLUH010000056">
    <property type="protein sequence ID" value="MFC0531088.1"/>
    <property type="molecule type" value="Genomic_DNA"/>
</dbReference>
<accession>A0ABV6M9J2</accession>
<keyword evidence="1" id="KW-1133">Transmembrane helix</keyword>
<keyword evidence="3" id="KW-1185">Reference proteome</keyword>
<name>A0ABV6M9J2_9ACTN</name>
<keyword evidence="1" id="KW-0812">Transmembrane</keyword>
<reference evidence="2 3" key="1">
    <citation type="submission" date="2024-09" db="EMBL/GenBank/DDBJ databases">
        <authorList>
            <person name="Sun Q."/>
            <person name="Mori K."/>
        </authorList>
    </citation>
    <scope>NUCLEOTIDE SEQUENCE [LARGE SCALE GENOMIC DNA]</scope>
    <source>
        <strain evidence="2 3">TBRC 3947</strain>
    </source>
</reference>
<comment type="caution">
    <text evidence="2">The sequence shown here is derived from an EMBL/GenBank/DDBJ whole genome shotgun (WGS) entry which is preliminary data.</text>
</comment>
<evidence type="ECO:0000313" key="3">
    <source>
        <dbReference type="Proteomes" id="UP001589867"/>
    </source>
</evidence>
<sequence length="219" mass="24322">MHASDWLALAAIVVAVISAMFSFAQARSSRIQAHASLEAIKLSAKSLAIERRRFHQEMKLSAEALAIERRRLRQESIPKIEMVASETSRRSARITLRFGGPVDYLRNVSYSLLQPTLWEIVEGARVDNMSIGHTHSLCLSHPRVGLRNAARAWRGDAGPMWLRALLWYTAPSMIVLDALEINTRAAGSSLLIDFILKIDADTPDGSITVALPISQRPEK</sequence>
<gene>
    <name evidence="2" type="ORF">ACFFIA_25945</name>
</gene>